<sequence length="285" mass="31284">MQLFHTLRELRTFLDGHAGQRIGFVPTMGNLHAGHCELVSQAKSRADIVVASIFVNPLQFGVNEDFGSYPRTLQADCEQLRDVGADLVFAPAVEEMYPDFDGQNLQQQVIVQPPPLADILCGASRPGHFAGVATVVTKLFHMVRPDLAVFGKKDYQQLMVIRALVRQLNFAIEILGVDTRREPSGLAMSSRNGYLTPAQKIQAAQLYAQLQQLRAALHSGRRDYAALSEQAVSALNQQGWQADYVEICAQQDLSVPAADQTELVVLAAAKLGNTRLIDNCEVSLK</sequence>
<feature type="binding site" evidence="8">
    <location>
        <position position="59"/>
    </location>
    <ligand>
        <name>(R)-pantoate</name>
        <dbReference type="ChEBI" id="CHEBI:15980"/>
    </ligand>
</feature>
<comment type="catalytic activity">
    <reaction evidence="7 8">
        <text>(R)-pantoate + beta-alanine + ATP = (R)-pantothenate + AMP + diphosphate + H(+)</text>
        <dbReference type="Rhea" id="RHEA:10912"/>
        <dbReference type="ChEBI" id="CHEBI:15378"/>
        <dbReference type="ChEBI" id="CHEBI:15980"/>
        <dbReference type="ChEBI" id="CHEBI:29032"/>
        <dbReference type="ChEBI" id="CHEBI:30616"/>
        <dbReference type="ChEBI" id="CHEBI:33019"/>
        <dbReference type="ChEBI" id="CHEBI:57966"/>
        <dbReference type="ChEBI" id="CHEBI:456215"/>
        <dbReference type="EC" id="6.3.2.1"/>
    </reaction>
</comment>
<feature type="binding site" evidence="8">
    <location>
        <position position="59"/>
    </location>
    <ligand>
        <name>beta-alanine</name>
        <dbReference type="ChEBI" id="CHEBI:57966"/>
    </ligand>
</feature>
<keyword evidence="5 8" id="KW-0547">Nucleotide-binding</keyword>
<dbReference type="CDD" id="cd00560">
    <property type="entry name" value="PanC"/>
    <property type="match status" value="1"/>
</dbReference>
<protein>
    <recommendedName>
        <fullName evidence="8">Pantothenate synthetase</fullName>
        <shortName evidence="8">PS</shortName>
        <ecNumber evidence="8">6.3.2.1</ecNumber>
    </recommendedName>
    <alternativeName>
        <fullName evidence="8">Pantoate--beta-alanine ligase</fullName>
    </alternativeName>
    <alternativeName>
        <fullName evidence="8">Pantoate-activating enzyme</fullName>
    </alternativeName>
</protein>
<dbReference type="EMBL" id="JBHTKB010000001">
    <property type="protein sequence ID" value="MFD0913219.1"/>
    <property type="molecule type" value="Genomic_DNA"/>
</dbReference>
<comment type="subunit">
    <text evidence="8">Homodimer.</text>
</comment>
<feature type="binding site" evidence="8">
    <location>
        <position position="157"/>
    </location>
    <ligand>
        <name>(R)-pantoate</name>
        <dbReference type="ChEBI" id="CHEBI:15980"/>
    </ligand>
</feature>
<evidence type="ECO:0000256" key="6">
    <source>
        <dbReference type="ARBA" id="ARBA00022840"/>
    </source>
</evidence>
<dbReference type="NCBIfam" id="TIGR00125">
    <property type="entry name" value="cyt_tran_rel"/>
    <property type="match status" value="1"/>
</dbReference>
<evidence type="ECO:0000256" key="8">
    <source>
        <dbReference type="HAMAP-Rule" id="MF_00158"/>
    </source>
</evidence>
<evidence type="ECO:0000256" key="5">
    <source>
        <dbReference type="ARBA" id="ARBA00022741"/>
    </source>
</evidence>
<dbReference type="InterPro" id="IPR014729">
    <property type="entry name" value="Rossmann-like_a/b/a_fold"/>
</dbReference>
<evidence type="ECO:0000256" key="7">
    <source>
        <dbReference type="ARBA" id="ARBA00048258"/>
    </source>
</evidence>
<evidence type="ECO:0000313" key="10">
    <source>
        <dbReference type="Proteomes" id="UP001597128"/>
    </source>
</evidence>
<dbReference type="GO" id="GO:0004592">
    <property type="term" value="F:pantoate-beta-alanine ligase activity"/>
    <property type="evidence" value="ECO:0007669"/>
    <property type="project" value="UniProtKB-EC"/>
</dbReference>
<feature type="active site" description="Proton donor" evidence="8">
    <location>
        <position position="35"/>
    </location>
</feature>
<organism evidence="9 10">
    <name type="scientific">Methylophilus luteus</name>
    <dbReference type="NCBI Taxonomy" id="640108"/>
    <lineage>
        <taxon>Bacteria</taxon>
        <taxon>Pseudomonadati</taxon>
        <taxon>Pseudomonadota</taxon>
        <taxon>Betaproteobacteria</taxon>
        <taxon>Nitrosomonadales</taxon>
        <taxon>Methylophilaceae</taxon>
        <taxon>Methylophilus</taxon>
    </lineage>
</organism>
<feature type="binding site" evidence="8">
    <location>
        <begin position="28"/>
        <end position="35"/>
    </location>
    <ligand>
        <name>ATP</name>
        <dbReference type="ChEBI" id="CHEBI:30616"/>
    </ligand>
</feature>
<dbReference type="RefSeq" id="WP_379056500.1">
    <property type="nucleotide sequence ID" value="NZ_JBHTKB010000001.1"/>
</dbReference>
<comment type="miscellaneous">
    <text evidence="8">The reaction proceeds by a bi uni uni bi ping pong mechanism.</text>
</comment>
<dbReference type="InterPro" id="IPR004821">
    <property type="entry name" value="Cyt_trans-like"/>
</dbReference>
<gene>
    <name evidence="8 9" type="primary">panC</name>
    <name evidence="9" type="ORF">ACFQ1Z_06650</name>
</gene>
<keyword evidence="10" id="KW-1185">Reference proteome</keyword>
<dbReference type="InterPro" id="IPR042176">
    <property type="entry name" value="Pantoate_ligase_C"/>
</dbReference>
<dbReference type="InterPro" id="IPR003721">
    <property type="entry name" value="Pantoate_ligase"/>
</dbReference>
<dbReference type="HAMAP" id="MF_00158">
    <property type="entry name" value="PanC"/>
    <property type="match status" value="1"/>
</dbReference>
<dbReference type="Gene3D" id="3.40.50.620">
    <property type="entry name" value="HUPs"/>
    <property type="match status" value="1"/>
</dbReference>
<evidence type="ECO:0000256" key="1">
    <source>
        <dbReference type="ARBA" id="ARBA00004990"/>
    </source>
</evidence>
<comment type="similarity">
    <text evidence="2 8">Belongs to the pantothenate synthetase family.</text>
</comment>
<comment type="function">
    <text evidence="8">Catalyzes the condensation of pantoate with beta-alanine in an ATP-dependent reaction via a pantoyl-adenylate intermediate.</text>
</comment>
<evidence type="ECO:0000256" key="3">
    <source>
        <dbReference type="ARBA" id="ARBA00022598"/>
    </source>
</evidence>
<feature type="binding site" evidence="8">
    <location>
        <begin position="151"/>
        <end position="154"/>
    </location>
    <ligand>
        <name>ATP</name>
        <dbReference type="ChEBI" id="CHEBI:30616"/>
    </ligand>
</feature>
<name>A0ABW3F5Q5_9PROT</name>
<dbReference type="Gene3D" id="3.30.1300.10">
    <property type="entry name" value="Pantoate-beta-alanine ligase, C-terminal domain"/>
    <property type="match status" value="1"/>
</dbReference>
<proteinExistence type="inferred from homology"/>
<dbReference type="EC" id="6.3.2.1" evidence="8"/>
<keyword evidence="3 8" id="KW-0436">Ligase</keyword>
<reference evidence="10" key="1">
    <citation type="journal article" date="2019" name="Int. J. Syst. Evol. Microbiol.">
        <title>The Global Catalogue of Microorganisms (GCM) 10K type strain sequencing project: providing services to taxonomists for standard genome sequencing and annotation.</title>
        <authorList>
            <consortium name="The Broad Institute Genomics Platform"/>
            <consortium name="The Broad Institute Genome Sequencing Center for Infectious Disease"/>
            <person name="Wu L."/>
            <person name="Ma J."/>
        </authorList>
    </citation>
    <scope>NUCLEOTIDE SEQUENCE [LARGE SCALE GENOMIC DNA]</scope>
    <source>
        <strain evidence="10">CCUG 58412</strain>
    </source>
</reference>
<comment type="subcellular location">
    <subcellularLocation>
        <location evidence="8">Cytoplasm</location>
    </subcellularLocation>
</comment>
<dbReference type="NCBIfam" id="TIGR00018">
    <property type="entry name" value="panC"/>
    <property type="match status" value="1"/>
</dbReference>
<keyword evidence="8" id="KW-0963">Cytoplasm</keyword>
<dbReference type="Proteomes" id="UP001597128">
    <property type="component" value="Unassembled WGS sequence"/>
</dbReference>
<keyword evidence="4 8" id="KW-0566">Pantothenate biosynthesis</keyword>
<comment type="caution">
    <text evidence="9">The sequence shown here is derived from an EMBL/GenBank/DDBJ whole genome shotgun (WGS) entry which is preliminary data.</text>
</comment>
<evidence type="ECO:0000313" key="9">
    <source>
        <dbReference type="EMBL" id="MFD0913219.1"/>
    </source>
</evidence>
<comment type="pathway">
    <text evidence="1 8">Cofactor biosynthesis; (R)-pantothenate biosynthesis; (R)-pantothenate from (R)-pantoate and beta-alanine: step 1/1.</text>
</comment>
<dbReference type="SUPFAM" id="SSF52374">
    <property type="entry name" value="Nucleotidylyl transferase"/>
    <property type="match status" value="1"/>
</dbReference>
<keyword evidence="6 8" id="KW-0067">ATP-binding</keyword>
<comment type="caution">
    <text evidence="8">Lacks conserved residue(s) required for the propagation of feature annotation.</text>
</comment>
<dbReference type="Pfam" id="PF02569">
    <property type="entry name" value="Pantoate_ligase"/>
    <property type="match status" value="1"/>
</dbReference>
<dbReference type="PANTHER" id="PTHR21299:SF1">
    <property type="entry name" value="PANTOATE--BETA-ALANINE LIGASE"/>
    <property type="match status" value="1"/>
</dbReference>
<evidence type="ECO:0000256" key="2">
    <source>
        <dbReference type="ARBA" id="ARBA00009256"/>
    </source>
</evidence>
<feature type="binding site" evidence="8">
    <location>
        <begin position="188"/>
        <end position="191"/>
    </location>
    <ligand>
        <name>ATP</name>
        <dbReference type="ChEBI" id="CHEBI:30616"/>
    </ligand>
</feature>
<accession>A0ABW3F5Q5</accession>
<evidence type="ECO:0000256" key="4">
    <source>
        <dbReference type="ARBA" id="ARBA00022655"/>
    </source>
</evidence>
<dbReference type="PANTHER" id="PTHR21299">
    <property type="entry name" value="CYTIDYLATE KINASE/PANTOATE-BETA-ALANINE LIGASE"/>
    <property type="match status" value="1"/>
</dbReference>